<evidence type="ECO:0000256" key="2">
    <source>
        <dbReference type="ARBA" id="ARBA00022692"/>
    </source>
</evidence>
<dbReference type="AlphaFoldDB" id="A0AAN7AI69"/>
<dbReference type="Proteomes" id="UP001302126">
    <property type="component" value="Unassembled WGS sequence"/>
</dbReference>
<dbReference type="EMBL" id="MU864392">
    <property type="protein sequence ID" value="KAK4188168.1"/>
    <property type="molecule type" value="Genomic_DNA"/>
</dbReference>
<dbReference type="GO" id="GO:0071944">
    <property type="term" value="C:cell periphery"/>
    <property type="evidence" value="ECO:0007669"/>
    <property type="project" value="UniProtKB-ARBA"/>
</dbReference>
<keyword evidence="8" id="KW-1185">Reference proteome</keyword>
<name>A0AAN7AI69_9PEZI</name>
<dbReference type="PANTHER" id="PTHR15549">
    <property type="entry name" value="PAIRED IMMUNOGLOBULIN-LIKE TYPE 2 RECEPTOR"/>
    <property type="match status" value="1"/>
</dbReference>
<dbReference type="InterPro" id="IPR051694">
    <property type="entry name" value="Immunoregulatory_rcpt-like"/>
</dbReference>
<organism evidence="7 8">
    <name type="scientific">Podospora australis</name>
    <dbReference type="NCBI Taxonomy" id="1536484"/>
    <lineage>
        <taxon>Eukaryota</taxon>
        <taxon>Fungi</taxon>
        <taxon>Dikarya</taxon>
        <taxon>Ascomycota</taxon>
        <taxon>Pezizomycotina</taxon>
        <taxon>Sordariomycetes</taxon>
        <taxon>Sordariomycetidae</taxon>
        <taxon>Sordariales</taxon>
        <taxon>Podosporaceae</taxon>
        <taxon>Podospora</taxon>
    </lineage>
</organism>
<sequence>MAATPALTTVYNPPAGCGAKWTYISSYTSIGSDYVWVTSSRNSNLDCQPTQFETRLSVFSPGICYGNERIAAFTTTSGFGSGEATWIAYCCQSGFIYGGGESHCFSYIPSRTSVEQAQYSSRNFTTTASTGTFVSGVGAKHWPVTVRWQESDLSLFPSDISARLRATMEAHERGDTALLTTSSTSSFFSGYTTRTYTYPIPLQFVSETSTSGTASSTATQPTGGEGPPNGITTTPQGSSSLSPGAIAGIAIGAAITVIGAILITWCLVRMRRKGAGSGSGPHPDVALFNPHAAAEEKMKYGNGHVGIDGTAGGYYAVQTAPGPWELGEAPARMPELYADNSAALAAPPRGVSPGLSPGFAHHSLAPVTYGGSPPPPAATTSWGGPPPGHASYVPGGPRGGH</sequence>
<protein>
    <recommendedName>
        <fullName evidence="9">Mid2 domain-containing protein</fullName>
    </recommendedName>
</protein>
<evidence type="ECO:0000256" key="4">
    <source>
        <dbReference type="ARBA" id="ARBA00023136"/>
    </source>
</evidence>
<feature type="region of interest" description="Disordered" evidence="5">
    <location>
        <begin position="366"/>
        <end position="401"/>
    </location>
</feature>
<comment type="caution">
    <text evidence="7">The sequence shown here is derived from an EMBL/GenBank/DDBJ whole genome shotgun (WGS) entry which is preliminary data.</text>
</comment>
<evidence type="ECO:0000313" key="8">
    <source>
        <dbReference type="Proteomes" id="UP001302126"/>
    </source>
</evidence>
<proteinExistence type="predicted"/>
<comment type="subcellular location">
    <subcellularLocation>
        <location evidence="1">Membrane</location>
        <topology evidence="1">Single-pass membrane protein</topology>
    </subcellularLocation>
</comment>
<keyword evidence="3 6" id="KW-1133">Transmembrane helix</keyword>
<evidence type="ECO:0000256" key="1">
    <source>
        <dbReference type="ARBA" id="ARBA00004167"/>
    </source>
</evidence>
<feature type="compositionally biased region" description="Polar residues" evidence="5">
    <location>
        <begin position="230"/>
        <end position="239"/>
    </location>
</feature>
<gene>
    <name evidence="7" type="ORF">QBC35DRAFT_212450</name>
</gene>
<evidence type="ECO:0008006" key="9">
    <source>
        <dbReference type="Google" id="ProtNLM"/>
    </source>
</evidence>
<keyword evidence="4 6" id="KW-0472">Membrane</keyword>
<evidence type="ECO:0000313" key="7">
    <source>
        <dbReference type="EMBL" id="KAK4188168.1"/>
    </source>
</evidence>
<feature type="compositionally biased region" description="Low complexity" evidence="5">
    <location>
        <begin position="209"/>
        <end position="219"/>
    </location>
</feature>
<reference evidence="7" key="2">
    <citation type="submission" date="2023-05" db="EMBL/GenBank/DDBJ databases">
        <authorList>
            <consortium name="Lawrence Berkeley National Laboratory"/>
            <person name="Steindorff A."/>
            <person name="Hensen N."/>
            <person name="Bonometti L."/>
            <person name="Westerberg I."/>
            <person name="Brannstrom I.O."/>
            <person name="Guillou S."/>
            <person name="Cros-Aarteil S."/>
            <person name="Calhoun S."/>
            <person name="Haridas S."/>
            <person name="Kuo A."/>
            <person name="Mondo S."/>
            <person name="Pangilinan J."/>
            <person name="Riley R."/>
            <person name="Labutti K."/>
            <person name="Andreopoulos B."/>
            <person name="Lipzen A."/>
            <person name="Chen C."/>
            <person name="Yanf M."/>
            <person name="Daum C."/>
            <person name="Ng V."/>
            <person name="Clum A."/>
            <person name="Ohm R."/>
            <person name="Martin F."/>
            <person name="Silar P."/>
            <person name="Natvig D."/>
            <person name="Lalanne C."/>
            <person name="Gautier V."/>
            <person name="Ament-Velasquez S.L."/>
            <person name="Kruys A."/>
            <person name="Hutchinson M.I."/>
            <person name="Powell A.J."/>
            <person name="Barry K."/>
            <person name="Miller A.N."/>
            <person name="Grigoriev I.V."/>
            <person name="Debuchy R."/>
            <person name="Gladieux P."/>
            <person name="Thoren M.H."/>
            <person name="Johannesson H."/>
        </authorList>
    </citation>
    <scope>NUCLEOTIDE SEQUENCE</scope>
    <source>
        <strain evidence="7">PSN309</strain>
    </source>
</reference>
<accession>A0AAN7AI69</accession>
<evidence type="ECO:0000256" key="6">
    <source>
        <dbReference type="SAM" id="Phobius"/>
    </source>
</evidence>
<evidence type="ECO:0000256" key="3">
    <source>
        <dbReference type="ARBA" id="ARBA00022989"/>
    </source>
</evidence>
<dbReference type="GO" id="GO:0016020">
    <property type="term" value="C:membrane"/>
    <property type="evidence" value="ECO:0007669"/>
    <property type="project" value="UniProtKB-SubCell"/>
</dbReference>
<keyword evidence="2 6" id="KW-0812">Transmembrane</keyword>
<dbReference type="PANTHER" id="PTHR15549:SF30">
    <property type="entry name" value="MID2 DOMAIN-CONTAINING PROTEIN"/>
    <property type="match status" value="1"/>
</dbReference>
<reference evidence="7" key="1">
    <citation type="journal article" date="2023" name="Mol. Phylogenet. Evol.">
        <title>Genome-scale phylogeny and comparative genomics of the fungal order Sordariales.</title>
        <authorList>
            <person name="Hensen N."/>
            <person name="Bonometti L."/>
            <person name="Westerberg I."/>
            <person name="Brannstrom I.O."/>
            <person name="Guillou S."/>
            <person name="Cros-Aarteil S."/>
            <person name="Calhoun S."/>
            <person name="Haridas S."/>
            <person name="Kuo A."/>
            <person name="Mondo S."/>
            <person name="Pangilinan J."/>
            <person name="Riley R."/>
            <person name="LaButti K."/>
            <person name="Andreopoulos B."/>
            <person name="Lipzen A."/>
            <person name="Chen C."/>
            <person name="Yan M."/>
            <person name="Daum C."/>
            <person name="Ng V."/>
            <person name="Clum A."/>
            <person name="Steindorff A."/>
            <person name="Ohm R.A."/>
            <person name="Martin F."/>
            <person name="Silar P."/>
            <person name="Natvig D.O."/>
            <person name="Lalanne C."/>
            <person name="Gautier V."/>
            <person name="Ament-Velasquez S.L."/>
            <person name="Kruys A."/>
            <person name="Hutchinson M.I."/>
            <person name="Powell A.J."/>
            <person name="Barry K."/>
            <person name="Miller A.N."/>
            <person name="Grigoriev I.V."/>
            <person name="Debuchy R."/>
            <person name="Gladieux P."/>
            <person name="Hiltunen Thoren M."/>
            <person name="Johannesson H."/>
        </authorList>
    </citation>
    <scope>NUCLEOTIDE SEQUENCE</scope>
    <source>
        <strain evidence="7">PSN309</strain>
    </source>
</reference>
<feature type="transmembrane region" description="Helical" evidence="6">
    <location>
        <begin position="245"/>
        <end position="268"/>
    </location>
</feature>
<evidence type="ECO:0000256" key="5">
    <source>
        <dbReference type="SAM" id="MobiDB-lite"/>
    </source>
</evidence>
<feature type="region of interest" description="Disordered" evidence="5">
    <location>
        <begin position="209"/>
        <end position="239"/>
    </location>
</feature>